<keyword evidence="4" id="KW-1185">Reference proteome</keyword>
<evidence type="ECO:0000256" key="1">
    <source>
        <dbReference type="ARBA" id="ARBA00006174"/>
    </source>
</evidence>
<evidence type="ECO:0000313" key="3">
    <source>
        <dbReference type="EMBL" id="SDE04001.1"/>
    </source>
</evidence>
<dbReference type="GO" id="GO:0016829">
    <property type="term" value="F:lyase activity"/>
    <property type="evidence" value="ECO:0007669"/>
    <property type="project" value="InterPro"/>
</dbReference>
<dbReference type="EMBL" id="FMYQ01000031">
    <property type="protein sequence ID" value="SDE04001.1"/>
    <property type="molecule type" value="Genomic_DNA"/>
</dbReference>
<dbReference type="PANTHER" id="PTHR16943">
    <property type="entry name" value="2-METHYLCITRATE DEHYDRATASE-RELATED"/>
    <property type="match status" value="1"/>
</dbReference>
<dbReference type="Pfam" id="PF03972">
    <property type="entry name" value="MmgE_PrpD_N"/>
    <property type="match status" value="1"/>
</dbReference>
<dbReference type="InterPro" id="IPR036148">
    <property type="entry name" value="MmgE/PrpD_sf"/>
</dbReference>
<evidence type="ECO:0000259" key="2">
    <source>
        <dbReference type="Pfam" id="PF03972"/>
    </source>
</evidence>
<feature type="domain" description="MmgE/PrpD N-terminal" evidence="2">
    <location>
        <begin position="13"/>
        <end position="252"/>
    </location>
</feature>
<dbReference type="SUPFAM" id="SSF103378">
    <property type="entry name" value="2-methylcitrate dehydratase PrpD"/>
    <property type="match status" value="1"/>
</dbReference>
<dbReference type="RefSeq" id="WP_092003676.1">
    <property type="nucleotide sequence ID" value="NZ_FMYQ01000031.1"/>
</dbReference>
<dbReference type="PANTHER" id="PTHR16943:SF8">
    <property type="entry name" value="2-METHYLCITRATE DEHYDRATASE"/>
    <property type="match status" value="1"/>
</dbReference>
<sequence>MENQSGVGTAAHKLGRFIVRCALDEIPESVAEKATCCMLDSLGLAALAADDGSVRALSALATTVDARPGTARLWTDGRRVPLQEAVAANACAAHAHFHDDSEYSSWTHPGSLVVPAAVCTGEALNASIATVLRALVAGYGAVSWLGANEEVAMALIRRGVRTSPTLGTIAAAASTAVLLGLGEDQAAHAVSIATSITGGLLEPVRAGSDEWRLQNAHAARGGVLAAQMAGQGMSGAPTALEGPKGLLRAYAELNSEPPSWANEPDMAAILGVVAKPFATLGDNMAAAIAARLLFEDGVDVASVERIDITLWRPYAEYPGTGYKGPFEQVGQALASTAFAVSAMLVFGELEYCVNRDRRSDSRLLELVRCMTVHAQDGCGPEESTVTITMRDGSRRARRAKDAAPNLLRHDRGTAMRLLETRLAILGRPLESAGLLEADVFDRKVFSSPVNIAAVLDKLLPT</sequence>
<evidence type="ECO:0000313" key="4">
    <source>
        <dbReference type="Proteomes" id="UP000198908"/>
    </source>
</evidence>
<reference evidence="4" key="1">
    <citation type="submission" date="2016-09" db="EMBL/GenBank/DDBJ databases">
        <authorList>
            <person name="Varghese N."/>
            <person name="Submissions S."/>
        </authorList>
    </citation>
    <scope>NUCLEOTIDE SEQUENCE [LARGE SCALE GENOMIC DNA]</scope>
    <source>
        <strain evidence="4">TNe-862</strain>
    </source>
</reference>
<proteinExistence type="inferred from homology"/>
<gene>
    <name evidence="3" type="ORF">SAMN05421548_13116</name>
</gene>
<dbReference type="Gene3D" id="1.10.4100.10">
    <property type="entry name" value="2-methylcitrate dehydratase PrpD"/>
    <property type="match status" value="1"/>
</dbReference>
<dbReference type="OrthoDB" id="9130160at2"/>
<organism evidence="3 4">
    <name type="scientific">Paraburkholderia lycopersici</name>
    <dbReference type="NCBI Taxonomy" id="416944"/>
    <lineage>
        <taxon>Bacteria</taxon>
        <taxon>Pseudomonadati</taxon>
        <taxon>Pseudomonadota</taxon>
        <taxon>Betaproteobacteria</taxon>
        <taxon>Burkholderiales</taxon>
        <taxon>Burkholderiaceae</taxon>
        <taxon>Paraburkholderia</taxon>
    </lineage>
</organism>
<dbReference type="InterPro" id="IPR045336">
    <property type="entry name" value="MmgE_PrpD_N"/>
</dbReference>
<dbReference type="AlphaFoldDB" id="A0A1G6ZNA1"/>
<dbReference type="InterPro" id="IPR042183">
    <property type="entry name" value="MmgE/PrpD_sf_1"/>
</dbReference>
<accession>A0A1G6ZNA1</accession>
<dbReference type="STRING" id="416944.SAMN05421548_13116"/>
<name>A0A1G6ZNA1_9BURK</name>
<comment type="similarity">
    <text evidence="1">Belongs to the PrpD family.</text>
</comment>
<protein>
    <submittedName>
        <fullName evidence="3">2-methylcitrate dehydratase PrpD</fullName>
    </submittedName>
</protein>
<dbReference type="Proteomes" id="UP000198908">
    <property type="component" value="Unassembled WGS sequence"/>
</dbReference>
<dbReference type="InterPro" id="IPR005656">
    <property type="entry name" value="MmgE_PrpD"/>
</dbReference>